<name>A0A1W1C1A6_9ZZZZ</name>
<protein>
    <submittedName>
        <fullName evidence="6">Glycosyltransferase</fullName>
        <ecNumber evidence="6">2.4.1.-</ecNumber>
    </submittedName>
</protein>
<keyword evidence="2 6" id="KW-0328">Glycosyltransferase</keyword>
<accession>A0A1W1C1A6</accession>
<gene>
    <name evidence="6" type="ORF">MNB_SV-9-1252</name>
</gene>
<dbReference type="EMBL" id="FPHG01000039">
    <property type="protein sequence ID" value="SFV59546.1"/>
    <property type="molecule type" value="Genomic_DNA"/>
</dbReference>
<evidence type="ECO:0000259" key="5">
    <source>
        <dbReference type="Pfam" id="PF00535"/>
    </source>
</evidence>
<dbReference type="Pfam" id="PF00534">
    <property type="entry name" value="Glycos_transf_1"/>
    <property type="match status" value="1"/>
</dbReference>
<dbReference type="InterPro" id="IPR029044">
    <property type="entry name" value="Nucleotide-diphossugar_trans"/>
</dbReference>
<dbReference type="EC" id="2.4.1.-" evidence="6"/>
<dbReference type="SUPFAM" id="SSF53448">
    <property type="entry name" value="Nucleotide-diphospho-sugar transferases"/>
    <property type="match status" value="1"/>
</dbReference>
<dbReference type="PANTHER" id="PTHR43179:SF12">
    <property type="entry name" value="GALACTOFURANOSYLTRANSFERASE GLFT2"/>
    <property type="match status" value="1"/>
</dbReference>
<evidence type="ECO:0000256" key="1">
    <source>
        <dbReference type="ARBA" id="ARBA00006739"/>
    </source>
</evidence>
<dbReference type="AlphaFoldDB" id="A0A1W1C1A6"/>
<dbReference type="PANTHER" id="PTHR43179">
    <property type="entry name" value="RHAMNOSYLTRANSFERASE WBBL"/>
    <property type="match status" value="1"/>
</dbReference>
<dbReference type="SUPFAM" id="SSF53756">
    <property type="entry name" value="UDP-Glycosyltransferase/glycogen phosphorylase"/>
    <property type="match status" value="1"/>
</dbReference>
<comment type="similarity">
    <text evidence="1">Belongs to the glycosyltransferase 2 family.</text>
</comment>
<keyword evidence="3 6" id="KW-0808">Transferase</keyword>
<dbReference type="Gene3D" id="3.90.550.10">
    <property type="entry name" value="Spore Coat Polysaccharide Biosynthesis Protein SpsA, Chain A"/>
    <property type="match status" value="1"/>
</dbReference>
<dbReference type="InterPro" id="IPR001173">
    <property type="entry name" value="Glyco_trans_2-like"/>
</dbReference>
<feature type="domain" description="Glycosyltransferase 2-like" evidence="5">
    <location>
        <begin position="331"/>
        <end position="457"/>
    </location>
</feature>
<dbReference type="Pfam" id="PF00535">
    <property type="entry name" value="Glycos_transf_2"/>
    <property type="match status" value="1"/>
</dbReference>
<evidence type="ECO:0000256" key="2">
    <source>
        <dbReference type="ARBA" id="ARBA00022676"/>
    </source>
</evidence>
<evidence type="ECO:0000313" key="6">
    <source>
        <dbReference type="EMBL" id="SFV59546.1"/>
    </source>
</evidence>
<sequence length="954" mass="111845">MKIYYVKHNTTRSKEFQLSTIIYEDNGVKYVKKEAFCEEAIPHLKKMESSYISLSKSIRNPKVKLAKIISRTENSLTFEFINGISFEDKFHNSLDKSKIVKEYKSFLYDNFRFDEVANIDLIFSNIIFKDDIAYIIDYEWVFSDNIDIEYIFFRAIKNLDNINILKENFLEDKILRYEERENSFIFDYALNKESFFQTQHNYLKNKIDPFKKIEELEGDISNKNNQLRDFEKLVIYKENINEKQAEYIDSLTMQIGELKDIAQSLRIKNRIKSVLPQFLIKAIQKIKKKTVISNIVSSEIDTSSNIETINLKDYFVDFDIERYKIDISIDIIIPVYNGYEFLESLFDSLERNTQSSAHRLIVINDCSPDDRVKPYLLDRLKKHNNHIFIDHKVNLGFVKSVNEGYSHTKNHFLILNTDTEVPPFWLERVMYPILNMDKIASTTPFTNSGEIASFPNFIADNNIFDDMTVDDLDKAFQNVNADNFYAEVPTGVGFCMGVNYNLIKEIGFFIEKDFGKGYGEENDWCQRSIVAGYKNLIVPNLFVYHKHGGSFTAEQKKALIKENSKKLLKRYPNYDRDVQDYIKLNPHKDLRKLLVILSSQDIYFIIDHGLGGGANDYTTKLLDNYKENNKRVLKLIYNYHKKIYQLYFDYKDYHFNFNIVNFDEVQEFINRLDIKEIFLNSTVSFKMPYSILEWIEELKTITKANLILPIHDFYPVCPNYTLLNEKDEYCEVPDNLDICQKCMSNNDFEAKVFLDSDIDIAIWREKWGKIVTSSDKILCFSKSSKDILLKAYKDIETNKIEVIPHKAQYHLDPIELEERDDNITTIGVLGSINKAKGADIIKELVDRIDKENLDIKVVLIGEISTPITSPNFVKTGRYKRDRLPSLIKNHKIDIFLIPSIWAETFSYTTQEIMMMDMPIMVFNIGAPAERVKDYTKGIVLEKDYITNILEHIKK</sequence>
<evidence type="ECO:0000259" key="4">
    <source>
        <dbReference type="Pfam" id="PF00534"/>
    </source>
</evidence>
<reference evidence="6" key="1">
    <citation type="submission" date="2016-10" db="EMBL/GenBank/DDBJ databases">
        <authorList>
            <person name="de Groot N.N."/>
        </authorList>
    </citation>
    <scope>NUCLEOTIDE SEQUENCE</scope>
</reference>
<organism evidence="6">
    <name type="scientific">hydrothermal vent metagenome</name>
    <dbReference type="NCBI Taxonomy" id="652676"/>
    <lineage>
        <taxon>unclassified sequences</taxon>
        <taxon>metagenomes</taxon>
        <taxon>ecological metagenomes</taxon>
    </lineage>
</organism>
<proteinExistence type="inferred from homology"/>
<feature type="domain" description="Glycosyl transferase family 1" evidence="4">
    <location>
        <begin position="823"/>
        <end position="954"/>
    </location>
</feature>
<evidence type="ECO:0000256" key="3">
    <source>
        <dbReference type="ARBA" id="ARBA00022679"/>
    </source>
</evidence>
<dbReference type="GO" id="GO:0016757">
    <property type="term" value="F:glycosyltransferase activity"/>
    <property type="evidence" value="ECO:0007669"/>
    <property type="project" value="UniProtKB-KW"/>
</dbReference>
<dbReference type="Gene3D" id="3.40.50.2000">
    <property type="entry name" value="Glycogen Phosphorylase B"/>
    <property type="match status" value="1"/>
</dbReference>
<dbReference type="InterPro" id="IPR001296">
    <property type="entry name" value="Glyco_trans_1"/>
</dbReference>